<keyword evidence="2 4" id="KW-0238">DNA-binding</keyword>
<dbReference type="InterPro" id="IPR009057">
    <property type="entry name" value="Homeodomain-like_sf"/>
</dbReference>
<keyword evidence="1" id="KW-0805">Transcription regulation</keyword>
<dbReference type="PROSITE" id="PS50977">
    <property type="entry name" value="HTH_TETR_2"/>
    <property type="match status" value="1"/>
</dbReference>
<organism evidence="7 8">
    <name type="scientific">Amycolatopsis acididurans</name>
    <dbReference type="NCBI Taxonomy" id="2724524"/>
    <lineage>
        <taxon>Bacteria</taxon>
        <taxon>Bacillati</taxon>
        <taxon>Actinomycetota</taxon>
        <taxon>Actinomycetes</taxon>
        <taxon>Pseudonocardiales</taxon>
        <taxon>Pseudonocardiaceae</taxon>
        <taxon>Amycolatopsis</taxon>
    </lineage>
</organism>
<dbReference type="InterPro" id="IPR011075">
    <property type="entry name" value="TetR_C"/>
</dbReference>
<evidence type="ECO:0000256" key="5">
    <source>
        <dbReference type="SAM" id="MobiDB-lite"/>
    </source>
</evidence>
<evidence type="ECO:0000313" key="8">
    <source>
        <dbReference type="Proteomes" id="UP000715441"/>
    </source>
</evidence>
<dbReference type="InterPro" id="IPR036271">
    <property type="entry name" value="Tet_transcr_reg_TetR-rel_C_sf"/>
</dbReference>
<dbReference type="SUPFAM" id="SSF46689">
    <property type="entry name" value="Homeodomain-like"/>
    <property type="match status" value="1"/>
</dbReference>
<dbReference type="Gene3D" id="1.10.357.10">
    <property type="entry name" value="Tetracycline Repressor, domain 2"/>
    <property type="match status" value="1"/>
</dbReference>
<name>A0ABX1JGI5_9PSEU</name>
<keyword evidence="8" id="KW-1185">Reference proteome</keyword>
<accession>A0ABX1JGI5</accession>
<keyword evidence="3" id="KW-0804">Transcription</keyword>
<protein>
    <submittedName>
        <fullName evidence="7">TetR/AcrR family transcriptional regulator</fullName>
    </submittedName>
</protein>
<evidence type="ECO:0000259" key="6">
    <source>
        <dbReference type="PROSITE" id="PS50977"/>
    </source>
</evidence>
<comment type="caution">
    <text evidence="7">The sequence shown here is derived from an EMBL/GenBank/DDBJ whole genome shotgun (WGS) entry which is preliminary data.</text>
</comment>
<dbReference type="PANTHER" id="PTHR47506:SF3">
    <property type="entry name" value="HTH-TYPE TRANSCRIPTIONAL REGULATOR LMRA"/>
    <property type="match status" value="1"/>
</dbReference>
<reference evidence="7 8" key="1">
    <citation type="submission" date="2020-04" db="EMBL/GenBank/DDBJ databases">
        <title>Novel species.</title>
        <authorList>
            <person name="Teo W.F.A."/>
            <person name="Lipun K."/>
            <person name="Srisuk N."/>
            <person name="Duangmal K."/>
        </authorList>
    </citation>
    <scope>NUCLEOTIDE SEQUENCE [LARGE SCALE GENOMIC DNA]</scope>
    <source>
        <strain evidence="7 8">K13G38</strain>
    </source>
</reference>
<evidence type="ECO:0000256" key="1">
    <source>
        <dbReference type="ARBA" id="ARBA00023015"/>
    </source>
</evidence>
<dbReference type="Proteomes" id="UP000715441">
    <property type="component" value="Unassembled WGS sequence"/>
</dbReference>
<feature type="domain" description="HTH tetR-type" evidence="6">
    <location>
        <begin position="39"/>
        <end position="99"/>
    </location>
</feature>
<evidence type="ECO:0000256" key="4">
    <source>
        <dbReference type="PROSITE-ProRule" id="PRU00335"/>
    </source>
</evidence>
<evidence type="ECO:0000313" key="7">
    <source>
        <dbReference type="EMBL" id="NKQ58848.1"/>
    </source>
</evidence>
<gene>
    <name evidence="7" type="ORF">HFP15_39000</name>
</gene>
<feature type="region of interest" description="Disordered" evidence="5">
    <location>
        <begin position="1"/>
        <end position="31"/>
    </location>
</feature>
<dbReference type="InterPro" id="IPR001647">
    <property type="entry name" value="HTH_TetR"/>
</dbReference>
<evidence type="ECO:0000256" key="2">
    <source>
        <dbReference type="ARBA" id="ARBA00023125"/>
    </source>
</evidence>
<dbReference type="Pfam" id="PF16925">
    <property type="entry name" value="TetR_C_13"/>
    <property type="match status" value="1"/>
</dbReference>
<feature type="DNA-binding region" description="H-T-H motif" evidence="4">
    <location>
        <begin position="62"/>
        <end position="81"/>
    </location>
</feature>
<dbReference type="SUPFAM" id="SSF48498">
    <property type="entry name" value="Tetracyclin repressor-like, C-terminal domain"/>
    <property type="match status" value="1"/>
</dbReference>
<dbReference type="Pfam" id="PF00440">
    <property type="entry name" value="TetR_N"/>
    <property type="match status" value="1"/>
</dbReference>
<proteinExistence type="predicted"/>
<dbReference type="PANTHER" id="PTHR47506">
    <property type="entry name" value="TRANSCRIPTIONAL REGULATORY PROTEIN"/>
    <property type="match status" value="1"/>
</dbReference>
<evidence type="ECO:0000256" key="3">
    <source>
        <dbReference type="ARBA" id="ARBA00023163"/>
    </source>
</evidence>
<sequence length="234" mass="25350">MPQVPPGRGEEGPRQSPPARAGDRAGAGDNATVLTKKGAATRLRIIDAAAAEIRERGVGATTLDDICRRSGTGKSQLFHYFPDGKEQLLLAVAQREADRVLEDQQPHLGRLITWAAWDRWRDAVVARYRRQGVHCPLGVLITEIGRHTPAAQAVTRQLLVGWQQEIQAGVEHMRDSGHIARDVDPVRAAQALIAAIQGGVTILMATGSAEHLESALDLCLDYLRAGTQLRTAGR</sequence>
<dbReference type="EMBL" id="JAAXLS010000068">
    <property type="protein sequence ID" value="NKQ58848.1"/>
    <property type="molecule type" value="Genomic_DNA"/>
</dbReference>